<evidence type="ECO:0000313" key="2">
    <source>
        <dbReference type="EMBL" id="KAJ4462000.1"/>
    </source>
</evidence>
<dbReference type="SUPFAM" id="SSF55961">
    <property type="entry name" value="Bet v1-like"/>
    <property type="match status" value="2"/>
</dbReference>
<feature type="region of interest" description="Disordered" evidence="1">
    <location>
        <begin position="414"/>
        <end position="448"/>
    </location>
</feature>
<feature type="compositionally biased region" description="Low complexity" evidence="1">
    <location>
        <begin position="253"/>
        <end position="267"/>
    </location>
</feature>
<gene>
    <name evidence="2" type="ORF">PAPYR_1157</name>
</gene>
<dbReference type="PANTHER" id="PTHR34560:SF1">
    <property type="entry name" value="START DOMAIN-CONTAINING PROTEIN"/>
    <property type="match status" value="1"/>
</dbReference>
<organism evidence="2 3">
    <name type="scientific">Paratrimastix pyriformis</name>
    <dbReference type="NCBI Taxonomy" id="342808"/>
    <lineage>
        <taxon>Eukaryota</taxon>
        <taxon>Metamonada</taxon>
        <taxon>Preaxostyla</taxon>
        <taxon>Paratrimastigidae</taxon>
        <taxon>Paratrimastix</taxon>
    </lineage>
</organism>
<comment type="caution">
    <text evidence="2">The sequence shown here is derived from an EMBL/GenBank/DDBJ whole genome shotgun (WGS) entry which is preliminary data.</text>
</comment>
<evidence type="ECO:0000256" key="1">
    <source>
        <dbReference type="SAM" id="MobiDB-lite"/>
    </source>
</evidence>
<proteinExistence type="predicted"/>
<sequence>MVVIPEPWLNPLSAGMSQIEQDLQRDLEYGRVGEAVEKIMANEQLRASPAYQTILRDAQTLSESLVALEDKHGWTLFASEPTYTIHYRHDGGLVHSICINGSIDASAVAILAQFIESDLYSQWLPHCKESCRLKNVGFTRQIARVRGALPWPFEDRDFLGWVNGYDVLSHGGGFLAIINSIQQPNVTPPPPTSLAFPSWLDQVSLASSAFSQGELAQDCAPPPAECAAASPPSDIENSLGEVPIPGVPPTRSPSPQSSSSPAASPGVSPLNTLLRRFLESANSGRVAAASPTPVGTAPSGVSLPPLLREALQRTPIAPPGKGVTRLLLHTCVFQILPVSANKSRLRVMISLNPYVPWVPQWLLKWAVNWLVPMAFKTLQAQSIKGMEPGSIHRARVEQNRELYGPLEVCSPWKADNDHVSAGTGRSSDDRGRATSRDSHRRRPTPRIR</sequence>
<evidence type="ECO:0000313" key="3">
    <source>
        <dbReference type="Proteomes" id="UP001141327"/>
    </source>
</evidence>
<feature type="region of interest" description="Disordered" evidence="1">
    <location>
        <begin position="214"/>
        <end position="267"/>
    </location>
</feature>
<dbReference type="PANTHER" id="PTHR34560">
    <property type="entry name" value="POLYKETIDE CYCLASE/DEHYDRASE/LIPID TRANSPORT SUPERFAMILY PROTEIN"/>
    <property type="match status" value="1"/>
</dbReference>
<accession>A0ABQ8UZ05</accession>
<dbReference type="InterPro" id="IPR023393">
    <property type="entry name" value="START-like_dom_sf"/>
</dbReference>
<feature type="compositionally biased region" description="Basic and acidic residues" evidence="1">
    <location>
        <begin position="426"/>
        <end position="437"/>
    </location>
</feature>
<dbReference type="EMBL" id="JAPMOS010000004">
    <property type="protein sequence ID" value="KAJ4462000.1"/>
    <property type="molecule type" value="Genomic_DNA"/>
</dbReference>
<dbReference type="Proteomes" id="UP001141327">
    <property type="component" value="Unassembled WGS sequence"/>
</dbReference>
<protein>
    <recommendedName>
        <fullName evidence="4">START domain-containing protein</fullName>
    </recommendedName>
</protein>
<evidence type="ECO:0008006" key="4">
    <source>
        <dbReference type="Google" id="ProtNLM"/>
    </source>
</evidence>
<keyword evidence="3" id="KW-1185">Reference proteome</keyword>
<feature type="compositionally biased region" description="Basic residues" evidence="1">
    <location>
        <begin position="438"/>
        <end position="448"/>
    </location>
</feature>
<reference evidence="2" key="1">
    <citation type="journal article" date="2022" name="bioRxiv">
        <title>Genomics of Preaxostyla Flagellates Illuminates Evolutionary Transitions and the Path Towards Mitochondrial Loss.</title>
        <authorList>
            <person name="Novak L.V.F."/>
            <person name="Treitli S.C."/>
            <person name="Pyrih J."/>
            <person name="Halakuc P."/>
            <person name="Pipaliya S.V."/>
            <person name="Vacek V."/>
            <person name="Brzon O."/>
            <person name="Soukal P."/>
            <person name="Eme L."/>
            <person name="Dacks J.B."/>
            <person name="Karnkowska A."/>
            <person name="Elias M."/>
            <person name="Hampl V."/>
        </authorList>
    </citation>
    <scope>NUCLEOTIDE SEQUENCE</scope>
    <source>
        <strain evidence="2">RCP-MX</strain>
    </source>
</reference>
<name>A0ABQ8UZ05_9EUKA</name>
<dbReference type="Gene3D" id="3.30.530.20">
    <property type="match status" value="2"/>
</dbReference>